<evidence type="ECO:0000256" key="5">
    <source>
        <dbReference type="ARBA" id="ARBA00022840"/>
    </source>
</evidence>
<dbReference type="SUPFAM" id="SSF52540">
    <property type="entry name" value="P-loop containing nucleoside triphosphate hydrolases"/>
    <property type="match status" value="1"/>
</dbReference>
<keyword evidence="3" id="KW-0536">Nodulation</keyword>
<name>A0AAU8H2F1_9BACT</name>
<protein>
    <submittedName>
        <fullName evidence="7">ATP-binding cassette domain-containing protein</fullName>
    </submittedName>
</protein>
<dbReference type="InterPro" id="IPR003439">
    <property type="entry name" value="ABC_transporter-like_ATP-bd"/>
</dbReference>
<keyword evidence="5 7" id="KW-0067">ATP-binding</keyword>
<reference evidence="7" key="1">
    <citation type="submission" date="2024-01" db="EMBL/GenBank/DDBJ databases">
        <title>The first autotrophic representatives of the genus Thermodesulfovibrio.</title>
        <authorList>
            <person name="Maltseva A.I."/>
            <person name="Elcheninov A.G."/>
            <person name="Kublanov I.V."/>
            <person name="Lebedinsky A.V."/>
            <person name="Frolov E.N."/>
        </authorList>
    </citation>
    <scope>NUCLEOTIDE SEQUENCE</scope>
    <source>
        <strain evidence="7">3462-1</strain>
    </source>
</reference>
<gene>
    <name evidence="7" type="ORF">V4D31_06510</name>
</gene>
<dbReference type="Pfam" id="PF00005">
    <property type="entry name" value="ABC_tran"/>
    <property type="match status" value="1"/>
</dbReference>
<feature type="domain" description="ABC transporter" evidence="6">
    <location>
        <begin position="19"/>
        <end position="110"/>
    </location>
</feature>
<dbReference type="EMBL" id="CP144374">
    <property type="protein sequence ID" value="XCH47993.1"/>
    <property type="molecule type" value="Genomic_DNA"/>
</dbReference>
<dbReference type="PANTHER" id="PTHR42711">
    <property type="entry name" value="ABC TRANSPORTER ATP-BINDING PROTEIN"/>
    <property type="match status" value="1"/>
</dbReference>
<evidence type="ECO:0000256" key="4">
    <source>
        <dbReference type="ARBA" id="ARBA00022741"/>
    </source>
</evidence>
<evidence type="ECO:0000259" key="6">
    <source>
        <dbReference type="Pfam" id="PF00005"/>
    </source>
</evidence>
<evidence type="ECO:0000313" key="7">
    <source>
        <dbReference type="EMBL" id="XCH47993.1"/>
    </source>
</evidence>
<dbReference type="KEGG" id="tob:V4D31_06510"/>
<keyword evidence="4" id="KW-0547">Nucleotide-binding</keyword>
<dbReference type="GO" id="GO:0005524">
    <property type="term" value="F:ATP binding"/>
    <property type="evidence" value="ECO:0007669"/>
    <property type="project" value="UniProtKB-KW"/>
</dbReference>
<proteinExistence type="inferred from homology"/>
<evidence type="ECO:0000256" key="1">
    <source>
        <dbReference type="ARBA" id="ARBA00005417"/>
    </source>
</evidence>
<organism evidence="7">
    <name type="scientific">Thermodesulfovibrio obliviosus</name>
    <dbReference type="NCBI Taxonomy" id="3118332"/>
    <lineage>
        <taxon>Bacteria</taxon>
        <taxon>Pseudomonadati</taxon>
        <taxon>Nitrospirota</taxon>
        <taxon>Thermodesulfovibrionia</taxon>
        <taxon>Thermodesulfovibrionales</taxon>
        <taxon>Thermodesulfovibrionaceae</taxon>
        <taxon>Thermodesulfovibrio</taxon>
    </lineage>
</organism>
<sequence length="128" mass="14202">MGKVIGKNLTKYYRQFKALDSASFEIRQGECFGFLGPNGAGKTTLMGMIYGFIKPSSGEIEIAGIKADEKTFPELKKKIGVIPQDNNLDPDIDVLENLIVYARYFDIGKKQALKRAIVMSSATPLFLF</sequence>
<evidence type="ECO:0000256" key="3">
    <source>
        <dbReference type="ARBA" id="ARBA00022458"/>
    </source>
</evidence>
<comment type="similarity">
    <text evidence="1">Belongs to the ABC transporter superfamily.</text>
</comment>
<dbReference type="InterPro" id="IPR027417">
    <property type="entry name" value="P-loop_NTPase"/>
</dbReference>
<accession>A0AAU8H2F1</accession>
<dbReference type="AlphaFoldDB" id="A0AAU8H2F1"/>
<evidence type="ECO:0000256" key="2">
    <source>
        <dbReference type="ARBA" id="ARBA00022448"/>
    </source>
</evidence>
<dbReference type="Gene3D" id="3.40.50.300">
    <property type="entry name" value="P-loop containing nucleotide triphosphate hydrolases"/>
    <property type="match status" value="1"/>
</dbReference>
<keyword evidence="2" id="KW-0813">Transport</keyword>
<dbReference type="RefSeq" id="WP_353685649.1">
    <property type="nucleotide sequence ID" value="NZ_CP144374.1"/>
</dbReference>
<dbReference type="GO" id="GO:0016887">
    <property type="term" value="F:ATP hydrolysis activity"/>
    <property type="evidence" value="ECO:0007669"/>
    <property type="project" value="InterPro"/>
</dbReference>
<dbReference type="InterPro" id="IPR050763">
    <property type="entry name" value="ABC_transporter_ATP-binding"/>
</dbReference>
<dbReference type="PANTHER" id="PTHR42711:SF5">
    <property type="entry name" value="ABC TRANSPORTER ATP-BINDING PROTEIN NATA"/>
    <property type="match status" value="1"/>
</dbReference>